<dbReference type="EMBL" id="LBNE01000001">
    <property type="protein sequence ID" value="KKO72962.1"/>
    <property type="molecule type" value="Genomic_DNA"/>
</dbReference>
<dbReference type="Proteomes" id="UP000078084">
    <property type="component" value="Unassembled WGS sequence"/>
</dbReference>
<dbReference type="AlphaFoldDB" id="A0A171KVP5"/>
<dbReference type="OrthoDB" id="5297568at2"/>
<dbReference type="InterPro" id="IPR007459">
    <property type="entry name" value="DNA_pol3_chi"/>
</dbReference>
<dbReference type="PANTHER" id="PTHR38767">
    <property type="entry name" value="DNA POLYMERASE III SUBUNIT CHI"/>
    <property type="match status" value="1"/>
</dbReference>
<dbReference type="RefSeq" id="WP_068366654.1">
    <property type="nucleotide sequence ID" value="NZ_CBCSEB010000002.1"/>
</dbReference>
<evidence type="ECO:0000313" key="1">
    <source>
        <dbReference type="EMBL" id="KKO72962.1"/>
    </source>
</evidence>
<dbReference type="EMBL" id="SGWZ01000001">
    <property type="protein sequence ID" value="RZS73823.1"/>
    <property type="molecule type" value="Genomic_DNA"/>
</dbReference>
<protein>
    <submittedName>
        <fullName evidence="2">DNA polymerase III chi subunit</fullName>
    </submittedName>
    <submittedName>
        <fullName evidence="1">DNA polymerase III subunit chi</fullName>
    </submittedName>
</protein>
<dbReference type="Pfam" id="PF04364">
    <property type="entry name" value="DNA_pol3_chi"/>
    <property type="match status" value="1"/>
</dbReference>
<dbReference type="GO" id="GO:0003887">
    <property type="term" value="F:DNA-directed DNA polymerase activity"/>
    <property type="evidence" value="ECO:0007669"/>
    <property type="project" value="InterPro"/>
</dbReference>
<sequence length="143" mass="16503">MARIDFAFGAADRLLVACQTVHRQYLAGRRLLVYCSDTQRLQAFDRLLWTFDDISFVPHVAINDPLAPQTPVLLTRSQPLPPPDSAESWLINLDDGCPQEYGHYTRILEFVSGSDADRQHARLRWRRYQDDGHELKAHDLSQR</sequence>
<keyword evidence="3" id="KW-1185">Reference proteome</keyword>
<gene>
    <name evidence="1" type="ORF">AAV32_01120</name>
    <name evidence="2" type="ORF">EV679_1027</name>
</gene>
<dbReference type="PANTHER" id="PTHR38767:SF1">
    <property type="entry name" value="DNA POLYMERASE III SUBUNIT CHI"/>
    <property type="match status" value="1"/>
</dbReference>
<dbReference type="InterPro" id="IPR036768">
    <property type="entry name" value="PolIII_chi_sf"/>
</dbReference>
<dbReference type="GO" id="GO:0003677">
    <property type="term" value="F:DNA binding"/>
    <property type="evidence" value="ECO:0007669"/>
    <property type="project" value="InterPro"/>
</dbReference>
<comment type="caution">
    <text evidence="1">The sequence shown here is derived from an EMBL/GenBank/DDBJ whole genome shotgun (WGS) entry which is preliminary data.</text>
</comment>
<dbReference type="SUPFAM" id="SSF102400">
    <property type="entry name" value="DNA polymerase III chi subunit"/>
    <property type="match status" value="1"/>
</dbReference>
<reference evidence="1 3" key="1">
    <citation type="submission" date="2015-04" db="EMBL/GenBank/DDBJ databases">
        <title>Genome sequence of Kerstersia gyiorum CG1.</title>
        <authorList>
            <person name="Greninger A.L."/>
            <person name="Kozyreva V."/>
            <person name="Chaturvedi V."/>
        </authorList>
    </citation>
    <scope>NUCLEOTIDE SEQUENCE [LARGE SCALE GENOMIC DNA]</scope>
    <source>
        <strain evidence="1 3">CG1</strain>
    </source>
</reference>
<dbReference type="Proteomes" id="UP000292039">
    <property type="component" value="Unassembled WGS sequence"/>
</dbReference>
<dbReference type="GeneID" id="99727470"/>
<proteinExistence type="predicted"/>
<dbReference type="GO" id="GO:0032298">
    <property type="term" value="P:positive regulation of DNA-templated DNA replication initiation"/>
    <property type="evidence" value="ECO:0007669"/>
    <property type="project" value="TreeGrafter"/>
</dbReference>
<evidence type="ECO:0000313" key="2">
    <source>
        <dbReference type="EMBL" id="RZS73823.1"/>
    </source>
</evidence>
<evidence type="ECO:0000313" key="3">
    <source>
        <dbReference type="Proteomes" id="UP000078084"/>
    </source>
</evidence>
<accession>A0A171KVP5</accession>
<organism evidence="1 3">
    <name type="scientific">Kerstersia gyiorum</name>
    <dbReference type="NCBI Taxonomy" id="206506"/>
    <lineage>
        <taxon>Bacteria</taxon>
        <taxon>Pseudomonadati</taxon>
        <taxon>Pseudomonadota</taxon>
        <taxon>Betaproteobacteria</taxon>
        <taxon>Burkholderiales</taxon>
        <taxon>Alcaligenaceae</taxon>
        <taxon>Kerstersia</taxon>
    </lineage>
</organism>
<reference evidence="2 4" key="2">
    <citation type="submission" date="2019-02" db="EMBL/GenBank/DDBJ databases">
        <title>Genomic Encyclopedia of Type Strains, Phase IV (KMG-IV): sequencing the most valuable type-strain genomes for metagenomic binning, comparative biology and taxonomic classification.</title>
        <authorList>
            <person name="Goeker M."/>
        </authorList>
    </citation>
    <scope>NUCLEOTIDE SEQUENCE [LARGE SCALE GENOMIC DNA]</scope>
    <source>
        <strain evidence="2 4">DSM 16618</strain>
    </source>
</reference>
<dbReference type="STRING" id="206506.AAV32_01120"/>
<dbReference type="Gene3D" id="3.40.50.10110">
    <property type="entry name" value="DNA polymerase III subunit chi"/>
    <property type="match status" value="1"/>
</dbReference>
<name>A0A171KVP5_9BURK</name>
<dbReference type="GO" id="GO:0006260">
    <property type="term" value="P:DNA replication"/>
    <property type="evidence" value="ECO:0007669"/>
    <property type="project" value="InterPro"/>
</dbReference>
<evidence type="ECO:0000313" key="4">
    <source>
        <dbReference type="Proteomes" id="UP000292039"/>
    </source>
</evidence>